<reference evidence="2 3" key="1">
    <citation type="journal article" date="2013" name="PLoS ONE">
        <title>Assembly-driven community genomics of a hypersaline microbial ecosystem.</title>
        <authorList>
            <person name="Podell S."/>
            <person name="Ugalde J.A."/>
            <person name="Narasingarao P."/>
            <person name="Banfield J.F."/>
            <person name="Heidelberg K.B."/>
            <person name="Allen E.E."/>
        </authorList>
    </citation>
    <scope>NUCLEOTIDE SEQUENCE [LARGE SCALE GENOMIC DNA]</scope>
    <source>
        <strain evidence="3">J07HQW1</strain>
    </source>
</reference>
<evidence type="ECO:0000256" key="1">
    <source>
        <dbReference type="SAM" id="MobiDB-lite"/>
    </source>
</evidence>
<proteinExistence type="predicted"/>
<gene>
    <name evidence="2" type="ORF">J07HQW1_02404</name>
</gene>
<organism evidence="2 3">
    <name type="scientific">Haloquadratum walsbyi J07HQW1</name>
    <dbReference type="NCBI Taxonomy" id="1238424"/>
    <lineage>
        <taxon>Archaea</taxon>
        <taxon>Methanobacteriati</taxon>
        <taxon>Methanobacteriota</taxon>
        <taxon>Stenosarchaea group</taxon>
        <taxon>Halobacteria</taxon>
        <taxon>Halobacteriales</taxon>
        <taxon>Haloferacaceae</taxon>
        <taxon>Haloquadratum</taxon>
    </lineage>
</organism>
<dbReference type="STRING" id="1238424.J07HQW1_02404"/>
<protein>
    <submittedName>
        <fullName evidence="2">Uncharacterized protein</fullName>
    </submittedName>
</protein>
<dbReference type="EMBL" id="KE356560">
    <property type="protein sequence ID" value="ERG92367.1"/>
    <property type="molecule type" value="Genomic_DNA"/>
</dbReference>
<evidence type="ECO:0000313" key="3">
    <source>
        <dbReference type="Proteomes" id="UP000030649"/>
    </source>
</evidence>
<dbReference type="AlphaFoldDB" id="U1PFJ3"/>
<feature type="region of interest" description="Disordered" evidence="1">
    <location>
        <begin position="18"/>
        <end position="90"/>
    </location>
</feature>
<dbReference type="HOGENOM" id="CLU_1965518_0_0_2"/>
<accession>U1PFJ3</accession>
<dbReference type="Proteomes" id="UP000030649">
    <property type="component" value="Unassembled WGS sequence"/>
</dbReference>
<sequence length="127" mass="13897">MIRRRFLSVIAAGIAAIAGCTGPNESSDTASPDPTTTETQQATTETDTPTPTPTATETETPTPTANTDTDTERQRQHQHQHQHQQKQRMIADITDSRWLIRGGSIEEKTNLAYVPSSSEQSSVYSIL</sequence>
<feature type="compositionally biased region" description="Basic residues" evidence="1">
    <location>
        <begin position="76"/>
        <end position="86"/>
    </location>
</feature>
<dbReference type="PROSITE" id="PS51257">
    <property type="entry name" value="PROKAR_LIPOPROTEIN"/>
    <property type="match status" value="1"/>
</dbReference>
<evidence type="ECO:0000313" key="2">
    <source>
        <dbReference type="EMBL" id="ERG92367.1"/>
    </source>
</evidence>
<feature type="compositionally biased region" description="Low complexity" evidence="1">
    <location>
        <begin position="18"/>
        <end position="68"/>
    </location>
</feature>
<name>U1PFJ3_9EURY</name>